<dbReference type="KEGG" id="cprv:CYPRO_1658"/>
<keyword evidence="2" id="KW-1185">Reference proteome</keyword>
<dbReference type="AlphaFoldDB" id="A0A345UKA7"/>
<evidence type="ECO:0008006" key="3">
    <source>
        <dbReference type="Google" id="ProtNLM"/>
    </source>
</evidence>
<protein>
    <recommendedName>
        <fullName evidence="3">SatD family (SatD)</fullName>
    </recommendedName>
</protein>
<proteinExistence type="predicted"/>
<dbReference type="EMBL" id="CP027806">
    <property type="protein sequence ID" value="AXJ00909.1"/>
    <property type="molecule type" value="Genomic_DNA"/>
</dbReference>
<accession>A0A345UKA7</accession>
<evidence type="ECO:0000313" key="1">
    <source>
        <dbReference type="EMBL" id="AXJ00909.1"/>
    </source>
</evidence>
<name>A0A345UKA7_9BACT</name>
<reference evidence="1 2" key="1">
    <citation type="submission" date="2018-03" db="EMBL/GenBank/DDBJ databases">
        <title>Phenotypic and genomic properties of Cyclonatronum proteinivorum gen. nov., sp. nov., a haloalkaliphilic bacteroidete from soda lakes possessing Na+-translocating rhodopsin.</title>
        <authorList>
            <person name="Toshchakov S.V."/>
            <person name="Korzhenkov A."/>
            <person name="Samarov N.I."/>
            <person name="Kublanov I.V."/>
            <person name="Muntyan M.S."/>
            <person name="Sorokin D.Y."/>
        </authorList>
    </citation>
    <scope>NUCLEOTIDE SEQUENCE [LARGE SCALE GENOMIC DNA]</scope>
    <source>
        <strain evidence="1 2">Omega</strain>
    </source>
</reference>
<dbReference type="OrthoDB" id="7064118at2"/>
<sequence>MIKAVLTGDVENSTDLDAAELQALIGLLREELDAAKSAGLVENLAFYRGDSFQLIVPDPAMALDLALALKTRVQFGMEPEGDKTRLKTRYDVALSVGLGELGSPKELTTAHELPFRLSGRGLDELKKNKRTLGVFTGNEAADAQFDALLFLYDWIMQQWTVAGAEVVYHKLRGLTEQDIAALLGISQPAANQRSRASCWNGWKKIQAQYAQLLEARYG</sequence>
<dbReference type="RefSeq" id="WP_114984156.1">
    <property type="nucleotide sequence ID" value="NZ_CP027806.1"/>
</dbReference>
<dbReference type="Proteomes" id="UP000254808">
    <property type="component" value="Chromosome"/>
</dbReference>
<organism evidence="1 2">
    <name type="scientific">Cyclonatronum proteinivorum</name>
    <dbReference type="NCBI Taxonomy" id="1457365"/>
    <lineage>
        <taxon>Bacteria</taxon>
        <taxon>Pseudomonadati</taxon>
        <taxon>Balneolota</taxon>
        <taxon>Balneolia</taxon>
        <taxon>Balneolales</taxon>
        <taxon>Cyclonatronaceae</taxon>
        <taxon>Cyclonatronum</taxon>
    </lineage>
</organism>
<evidence type="ECO:0000313" key="2">
    <source>
        <dbReference type="Proteomes" id="UP000254808"/>
    </source>
</evidence>
<gene>
    <name evidence="1" type="ORF">CYPRO_1658</name>
</gene>